<dbReference type="InterPro" id="IPR036565">
    <property type="entry name" value="Mur-like_cat_sf"/>
</dbReference>
<dbReference type="GO" id="GO:0005524">
    <property type="term" value="F:ATP binding"/>
    <property type="evidence" value="ECO:0007669"/>
    <property type="project" value="UniProtKB-KW"/>
</dbReference>
<dbReference type="GO" id="GO:0016881">
    <property type="term" value="F:acid-amino acid ligase activity"/>
    <property type="evidence" value="ECO:0007669"/>
    <property type="project" value="InterPro"/>
</dbReference>
<keyword evidence="1 7" id="KW-0436">Ligase</keyword>
<evidence type="ECO:0000259" key="5">
    <source>
        <dbReference type="Pfam" id="PF02875"/>
    </source>
</evidence>
<evidence type="ECO:0000259" key="4">
    <source>
        <dbReference type="Pfam" id="PF01225"/>
    </source>
</evidence>
<dbReference type="InterPro" id="IPR004101">
    <property type="entry name" value="Mur_ligase_C"/>
</dbReference>
<dbReference type="Pfam" id="PF08245">
    <property type="entry name" value="Mur_ligase_M"/>
    <property type="match status" value="1"/>
</dbReference>
<dbReference type="NCBIfam" id="TIGR01081">
    <property type="entry name" value="mpl"/>
    <property type="match status" value="1"/>
</dbReference>
<reference evidence="7" key="1">
    <citation type="submission" date="2018-06" db="EMBL/GenBank/DDBJ databases">
        <authorList>
            <person name="Zhirakovskaya E."/>
        </authorList>
    </citation>
    <scope>NUCLEOTIDE SEQUENCE</scope>
</reference>
<dbReference type="InterPro" id="IPR005757">
    <property type="entry name" value="Mpl"/>
</dbReference>
<keyword evidence="3" id="KW-0067">ATP-binding</keyword>
<evidence type="ECO:0000313" key="7">
    <source>
        <dbReference type="EMBL" id="VAW37325.1"/>
    </source>
</evidence>
<feature type="domain" description="Mur ligase C-terminal" evidence="5">
    <location>
        <begin position="320"/>
        <end position="449"/>
    </location>
</feature>
<sequence length="464" mass="51607">MKLQKKQKIHILGICGTFMGGLAVLARSLGYQVSGADQNVYPPMSTQLASLNITMQQGYDTELIEDYDEVVIGNVMTRSMTVIESLLNSSQHYTSGPQWLGEHLLRHKKVFAVAGTHGKTTTASMLAWILEDNNQNPGFLIGGIAQNFNISARNTQTESFVIEADEYDSAFFDKRSKFVHYHANIAILNNLEYDHADIFPNLDAIKTQFHHFIRTIPNTGVIIVNHEDKNLAEVLNMGCWSPTISFGTDAAADIWAQATKSDFSQFDVYYHGQKRASIDWELTGKHNMLNGIAAMIAALQQDVALADSAQSLNQFQGIKRRMEFIGAAQNIKIYDDFAHHPTAIATTIEGVKNKLDKIEDTQLVVVFEPRSNSMRAGTHAQALPTALKDADIAIVMNYPNLKWQEDILAQLQSQNIQSFSSVEKLIAALSAMVKTMAKKNAYVIFMSNGSFANAPRRLLQQLQC</sequence>
<dbReference type="GO" id="GO:0071555">
    <property type="term" value="P:cell wall organization"/>
    <property type="evidence" value="ECO:0007669"/>
    <property type="project" value="InterPro"/>
</dbReference>
<dbReference type="InterPro" id="IPR050061">
    <property type="entry name" value="MurCDEF_pg_biosynth"/>
</dbReference>
<dbReference type="InterPro" id="IPR036615">
    <property type="entry name" value="Mur_ligase_C_dom_sf"/>
</dbReference>
<keyword evidence="2" id="KW-0547">Nucleotide-binding</keyword>
<dbReference type="SUPFAM" id="SSF53623">
    <property type="entry name" value="MurD-like peptide ligases, catalytic domain"/>
    <property type="match status" value="1"/>
</dbReference>
<dbReference type="EMBL" id="UOEW01000165">
    <property type="protein sequence ID" value="VAW37325.1"/>
    <property type="molecule type" value="Genomic_DNA"/>
</dbReference>
<dbReference type="Gene3D" id="3.90.190.20">
    <property type="entry name" value="Mur ligase, C-terminal domain"/>
    <property type="match status" value="1"/>
</dbReference>
<feature type="domain" description="Mur ligase N-terminal catalytic" evidence="4">
    <location>
        <begin position="8"/>
        <end position="106"/>
    </location>
</feature>
<dbReference type="PANTHER" id="PTHR43445:SF5">
    <property type="entry name" value="UDP-N-ACETYLMURAMATE--L-ALANYL-GAMMA-D-GLUTAMYL-MESO-2,6-DIAMINOHEPTANDIOATE LIGASE"/>
    <property type="match status" value="1"/>
</dbReference>
<dbReference type="PANTHER" id="PTHR43445">
    <property type="entry name" value="UDP-N-ACETYLMURAMATE--L-ALANINE LIGASE-RELATED"/>
    <property type="match status" value="1"/>
</dbReference>
<dbReference type="InterPro" id="IPR000713">
    <property type="entry name" value="Mur_ligase_N"/>
</dbReference>
<dbReference type="Pfam" id="PF01225">
    <property type="entry name" value="Mur_ligase"/>
    <property type="match status" value="1"/>
</dbReference>
<evidence type="ECO:0000259" key="6">
    <source>
        <dbReference type="Pfam" id="PF08245"/>
    </source>
</evidence>
<dbReference type="GO" id="GO:0009252">
    <property type="term" value="P:peptidoglycan biosynthetic process"/>
    <property type="evidence" value="ECO:0007669"/>
    <property type="project" value="InterPro"/>
</dbReference>
<organism evidence="7">
    <name type="scientific">hydrothermal vent metagenome</name>
    <dbReference type="NCBI Taxonomy" id="652676"/>
    <lineage>
        <taxon>unclassified sequences</taxon>
        <taxon>metagenomes</taxon>
        <taxon>ecological metagenomes</taxon>
    </lineage>
</organism>
<dbReference type="EC" id="6.3.2.-" evidence="7"/>
<evidence type="ECO:0000256" key="1">
    <source>
        <dbReference type="ARBA" id="ARBA00022598"/>
    </source>
</evidence>
<accession>A0A3B0V195</accession>
<protein>
    <submittedName>
        <fullName evidence="7">UDP-N-acetylmuramate:L-alanyl-gamma-D-glutamyl-meso-diaminopimelate ligase</fullName>
        <ecNumber evidence="7">6.3.2.-</ecNumber>
    </submittedName>
</protein>
<dbReference type="SUPFAM" id="SSF51984">
    <property type="entry name" value="MurCD N-terminal domain"/>
    <property type="match status" value="1"/>
</dbReference>
<dbReference type="Gene3D" id="3.40.50.720">
    <property type="entry name" value="NAD(P)-binding Rossmann-like Domain"/>
    <property type="match status" value="1"/>
</dbReference>
<gene>
    <name evidence="7" type="ORF">MNBD_GAMMA01-1089</name>
</gene>
<name>A0A3B0V195_9ZZZZ</name>
<dbReference type="AlphaFoldDB" id="A0A3B0V195"/>
<dbReference type="Pfam" id="PF02875">
    <property type="entry name" value="Mur_ligase_C"/>
    <property type="match status" value="1"/>
</dbReference>
<feature type="domain" description="Mur ligase central" evidence="6">
    <location>
        <begin position="113"/>
        <end position="298"/>
    </location>
</feature>
<dbReference type="SUPFAM" id="SSF53244">
    <property type="entry name" value="MurD-like peptide ligases, peptide-binding domain"/>
    <property type="match status" value="1"/>
</dbReference>
<evidence type="ECO:0000256" key="2">
    <source>
        <dbReference type="ARBA" id="ARBA00022741"/>
    </source>
</evidence>
<dbReference type="Gene3D" id="3.40.1190.10">
    <property type="entry name" value="Mur-like, catalytic domain"/>
    <property type="match status" value="1"/>
</dbReference>
<proteinExistence type="predicted"/>
<dbReference type="InterPro" id="IPR013221">
    <property type="entry name" value="Mur_ligase_cen"/>
</dbReference>
<evidence type="ECO:0000256" key="3">
    <source>
        <dbReference type="ARBA" id="ARBA00022840"/>
    </source>
</evidence>